<dbReference type="HOGENOM" id="CLU_2416405_0_0_1"/>
<dbReference type="AlphaFoldDB" id="A8IPP8"/>
<accession>A8IPP8</accession>
<keyword evidence="3" id="KW-1185">Reference proteome</keyword>
<reference evidence="2 3" key="1">
    <citation type="journal article" date="2007" name="Science">
        <title>The Chlamydomonas genome reveals the evolution of key animal and plant functions.</title>
        <authorList>
            <person name="Merchant S.S."/>
            <person name="Prochnik S.E."/>
            <person name="Vallon O."/>
            <person name="Harris E.H."/>
            <person name="Karpowicz S.J."/>
            <person name="Witman G.B."/>
            <person name="Terry A."/>
            <person name="Salamov A."/>
            <person name="Fritz-Laylin L.K."/>
            <person name="Marechal-Drouard L."/>
            <person name="Marshall W.F."/>
            <person name="Qu L.H."/>
            <person name="Nelson D.R."/>
            <person name="Sanderfoot A.A."/>
            <person name="Spalding M.H."/>
            <person name="Kapitonov V.V."/>
            <person name="Ren Q."/>
            <person name="Ferris P."/>
            <person name="Lindquist E."/>
            <person name="Shapiro H."/>
            <person name="Lucas S.M."/>
            <person name="Grimwood J."/>
            <person name="Schmutz J."/>
            <person name="Cardol P."/>
            <person name="Cerutti H."/>
            <person name="Chanfreau G."/>
            <person name="Chen C.L."/>
            <person name="Cognat V."/>
            <person name="Croft M.T."/>
            <person name="Dent R."/>
            <person name="Dutcher S."/>
            <person name="Fernandez E."/>
            <person name="Fukuzawa H."/>
            <person name="Gonzalez-Ballester D."/>
            <person name="Gonzalez-Halphen D."/>
            <person name="Hallmann A."/>
            <person name="Hanikenne M."/>
            <person name="Hippler M."/>
            <person name="Inwood W."/>
            <person name="Jabbari K."/>
            <person name="Kalanon M."/>
            <person name="Kuras R."/>
            <person name="Lefebvre P.A."/>
            <person name="Lemaire S.D."/>
            <person name="Lobanov A.V."/>
            <person name="Lohr M."/>
            <person name="Manuell A."/>
            <person name="Meier I."/>
            <person name="Mets L."/>
            <person name="Mittag M."/>
            <person name="Mittelmeier T."/>
            <person name="Moroney J.V."/>
            <person name="Moseley J."/>
            <person name="Napoli C."/>
            <person name="Nedelcu A.M."/>
            <person name="Niyogi K."/>
            <person name="Novoselov S.V."/>
            <person name="Paulsen I.T."/>
            <person name="Pazour G."/>
            <person name="Purton S."/>
            <person name="Ral J.P."/>
            <person name="Riano-Pachon D.M."/>
            <person name="Riekhof W."/>
            <person name="Rymarquis L."/>
            <person name="Schroda M."/>
            <person name="Stern D."/>
            <person name="Umen J."/>
            <person name="Willows R."/>
            <person name="Wilson N."/>
            <person name="Zimmer S.L."/>
            <person name="Allmer J."/>
            <person name="Balk J."/>
            <person name="Bisova K."/>
            <person name="Chen C.J."/>
            <person name="Elias M."/>
            <person name="Gendler K."/>
            <person name="Hauser C."/>
            <person name="Lamb M.R."/>
            <person name="Ledford H."/>
            <person name="Long J.C."/>
            <person name="Minagawa J."/>
            <person name="Page M.D."/>
            <person name="Pan J."/>
            <person name="Pootakham W."/>
            <person name="Roje S."/>
            <person name="Rose A."/>
            <person name="Stahlberg E."/>
            <person name="Terauchi A.M."/>
            <person name="Yang P."/>
            <person name="Ball S."/>
            <person name="Bowler C."/>
            <person name="Dieckmann C.L."/>
            <person name="Gladyshev V.N."/>
            <person name="Green P."/>
            <person name="Jorgensen R."/>
            <person name="Mayfield S."/>
            <person name="Mueller-Roeber B."/>
            <person name="Rajamani S."/>
            <person name="Sayre R.T."/>
            <person name="Brokstein P."/>
            <person name="Dubchak I."/>
            <person name="Goodstein D."/>
            <person name="Hornick L."/>
            <person name="Huang Y.W."/>
            <person name="Jhaveri J."/>
            <person name="Luo Y."/>
            <person name="Martinez D."/>
            <person name="Ngau W.C."/>
            <person name="Otillar B."/>
            <person name="Poliakov A."/>
            <person name="Porter A."/>
            <person name="Szajkowski L."/>
            <person name="Werner G."/>
            <person name="Zhou K."/>
            <person name="Grigoriev I.V."/>
            <person name="Rokhsar D.S."/>
            <person name="Grossman A.R."/>
        </authorList>
    </citation>
    <scope>NUCLEOTIDE SEQUENCE [LARGE SCALE GENOMIC DNA]</scope>
    <source>
        <strain evidence="3">CC-503</strain>
        <strain evidence="2">CC-503 cw92 mt+</strain>
    </source>
</reference>
<dbReference type="PaxDb" id="3055-EDP04834"/>
<sequence>MHSIKSSRAVAPARRTMAVSAVAAPMPSPKASSNGNGGGPHPVLNVKATMDDINKQLGSFMKQVASSSSLEKINKGIGQEISKAALDKFRRQ</sequence>
<dbReference type="Gramene" id="PNW70083">
    <property type="protein sequence ID" value="PNW70083"/>
    <property type="gene ID" value="CHLRE_17g705100v5"/>
</dbReference>
<dbReference type="GeneID" id="5717227"/>
<reference evidence="2" key="2">
    <citation type="submission" date="2017-07" db="EMBL/GenBank/DDBJ databases">
        <title>WGS assembly of Chlamydomonas reinhardtii.</title>
        <authorList>
            <consortium name="Chlamydomonas Annotation Team"/>
            <consortium name="JGI Annotation Team"/>
            <person name="Merchant S.S."/>
            <person name="Prochnik S.E."/>
            <person name="Vallon O."/>
            <person name="Harris E.H."/>
            <person name="Karpowicz S.J."/>
            <person name="Witman G.B."/>
            <person name="Terry A."/>
            <person name="Salamov A."/>
            <person name="Fritz-Laylin L.K."/>
            <person name="Marechal-Drouard L."/>
            <person name="Marshall W.F."/>
            <person name="Qu L.H."/>
            <person name="Nelson D.R."/>
            <person name="Sanderfoot A.A."/>
            <person name="Spalding M.H."/>
            <person name="Kapitonov V.V."/>
            <person name="Ren Q."/>
            <person name="Ferris P."/>
            <person name="Lindquist E."/>
            <person name="Shapiro H."/>
            <person name="Lucas S.M."/>
            <person name="Grimwood J."/>
            <person name="Schmutz J."/>
            <person name="Grigoriev I.V."/>
            <person name="Rokhsar D.S."/>
        </authorList>
    </citation>
    <scope>NUCLEOTIDE SEQUENCE</scope>
    <source>
        <strain evidence="2">CC-503 cw92 mt+</strain>
    </source>
</reference>
<dbReference type="KEGG" id="cre:CHLRE_17g705100v5"/>
<evidence type="ECO:0000313" key="2">
    <source>
        <dbReference type="EMBL" id="PNW70083.1"/>
    </source>
</evidence>
<name>A8IPP8_CHLRE</name>
<gene>
    <name evidence="2" type="ORF">CHLRE_17g705100v5</name>
</gene>
<dbReference type="Gramene" id="PNW70084">
    <property type="protein sequence ID" value="PNW70084"/>
    <property type="gene ID" value="CHLRE_17g705100v5"/>
</dbReference>
<dbReference type="OrthoDB" id="534401at2759"/>
<evidence type="ECO:0000313" key="3">
    <source>
        <dbReference type="Proteomes" id="UP000006906"/>
    </source>
</evidence>
<organism evidence="2 3">
    <name type="scientific">Chlamydomonas reinhardtii</name>
    <name type="common">Chlamydomonas smithii</name>
    <dbReference type="NCBI Taxonomy" id="3055"/>
    <lineage>
        <taxon>Eukaryota</taxon>
        <taxon>Viridiplantae</taxon>
        <taxon>Chlorophyta</taxon>
        <taxon>core chlorophytes</taxon>
        <taxon>Chlorophyceae</taxon>
        <taxon>CS clade</taxon>
        <taxon>Chlamydomonadales</taxon>
        <taxon>Chlamydomonadaceae</taxon>
        <taxon>Chlamydomonas</taxon>
    </lineage>
</organism>
<evidence type="ECO:0000256" key="1">
    <source>
        <dbReference type="SAM" id="MobiDB-lite"/>
    </source>
</evidence>
<dbReference type="EMBL" id="CM008978">
    <property type="protein sequence ID" value="PNW70084.1"/>
    <property type="molecule type" value="Genomic_DNA"/>
</dbReference>
<dbReference type="RefSeq" id="XP_042914438.1">
    <property type="nucleotide sequence ID" value="XM_043071979.1"/>
</dbReference>
<dbReference type="RefSeq" id="XP_001691726.1">
    <property type="nucleotide sequence ID" value="XM_001691674.2"/>
</dbReference>
<dbReference type="EMBL" id="CM008978">
    <property type="protein sequence ID" value="PNW70083.1"/>
    <property type="molecule type" value="Genomic_DNA"/>
</dbReference>
<feature type="compositionally biased region" description="Low complexity" evidence="1">
    <location>
        <begin position="17"/>
        <end position="33"/>
    </location>
</feature>
<proteinExistence type="predicted"/>
<dbReference type="Proteomes" id="UP000006906">
    <property type="component" value="Chromosome 17"/>
</dbReference>
<feature type="region of interest" description="Disordered" evidence="1">
    <location>
        <begin position="1"/>
        <end position="44"/>
    </location>
</feature>
<protein>
    <submittedName>
        <fullName evidence="2">Uncharacterized protein</fullName>
    </submittedName>
</protein>